<dbReference type="RefSeq" id="WP_213373377.1">
    <property type="nucleotide sequence ID" value="NZ_BSFJ01000025.1"/>
</dbReference>
<reference evidence="2" key="2">
    <citation type="submission" date="2023-01" db="EMBL/GenBank/DDBJ databases">
        <authorList>
            <person name="Sun Q."/>
            <person name="Evtushenko L."/>
        </authorList>
    </citation>
    <scope>NUCLEOTIDE SEQUENCE</scope>
    <source>
        <strain evidence="2">VKM B-2484</strain>
    </source>
</reference>
<dbReference type="AlphaFoldDB" id="A0A9W6JBA9"/>
<accession>A0A9W6JBA9</accession>
<feature type="signal peptide" evidence="1">
    <location>
        <begin position="1"/>
        <end position="22"/>
    </location>
</feature>
<gene>
    <name evidence="2" type="ORF">GCM10017643_33680</name>
</gene>
<dbReference type="Proteomes" id="UP001143370">
    <property type="component" value="Unassembled WGS sequence"/>
</dbReference>
<name>A0A9W6JBA9_9HYPH</name>
<protein>
    <submittedName>
        <fullName evidence="2">Uncharacterized protein</fullName>
    </submittedName>
</protein>
<evidence type="ECO:0000256" key="1">
    <source>
        <dbReference type="SAM" id="SignalP"/>
    </source>
</evidence>
<comment type="caution">
    <text evidence="2">The sequence shown here is derived from an EMBL/GenBank/DDBJ whole genome shotgun (WGS) entry which is preliminary data.</text>
</comment>
<feature type="chain" id="PRO_5040801045" evidence="1">
    <location>
        <begin position="23"/>
        <end position="284"/>
    </location>
</feature>
<keyword evidence="1" id="KW-0732">Signal</keyword>
<sequence length="284" mass="31760">MTGGMRWLLSAFVCLLAGEAIAASACPVPEAVAARLAGRPALLVEEGGSWSELRASRKVRLSSGRKRFAYLFPSADSGAMAIKFANMRTKDDYRATRVRIIRPGFAECGIVPFIRALLPISSDFSGFGTTVDVADYIRFHMAPRDQPPVLIGFHRNYPGPGRSCRRTDDVSSGNRQQFLFEDRFIDAKVVLRDMRLVRRAIADGKFDPDDRVDAALQKYTRYAHIETQMRQYEGGTPSCIHFVVAGQPGARSRLWLNDLDLREASGRRPHVEPSWTIDWLPEAQ</sequence>
<organism evidence="2 3">
    <name type="scientific">Ancylobacter dichloromethanicus</name>
    <dbReference type="NCBI Taxonomy" id="518825"/>
    <lineage>
        <taxon>Bacteria</taxon>
        <taxon>Pseudomonadati</taxon>
        <taxon>Pseudomonadota</taxon>
        <taxon>Alphaproteobacteria</taxon>
        <taxon>Hyphomicrobiales</taxon>
        <taxon>Xanthobacteraceae</taxon>
        <taxon>Ancylobacter</taxon>
    </lineage>
</organism>
<evidence type="ECO:0000313" key="3">
    <source>
        <dbReference type="Proteomes" id="UP001143370"/>
    </source>
</evidence>
<evidence type="ECO:0000313" key="2">
    <source>
        <dbReference type="EMBL" id="GLK73251.1"/>
    </source>
</evidence>
<dbReference type="EMBL" id="BSFJ01000025">
    <property type="protein sequence ID" value="GLK73251.1"/>
    <property type="molecule type" value="Genomic_DNA"/>
</dbReference>
<proteinExistence type="predicted"/>
<keyword evidence="3" id="KW-1185">Reference proteome</keyword>
<reference evidence="2" key="1">
    <citation type="journal article" date="2014" name="Int. J. Syst. Evol. Microbiol.">
        <title>Complete genome sequence of Corynebacterium casei LMG S-19264T (=DSM 44701T), isolated from a smear-ripened cheese.</title>
        <authorList>
            <consortium name="US DOE Joint Genome Institute (JGI-PGF)"/>
            <person name="Walter F."/>
            <person name="Albersmeier A."/>
            <person name="Kalinowski J."/>
            <person name="Ruckert C."/>
        </authorList>
    </citation>
    <scope>NUCLEOTIDE SEQUENCE</scope>
    <source>
        <strain evidence="2">VKM B-2484</strain>
    </source>
</reference>